<comment type="similarity">
    <text evidence="1">Belongs to the universal ribosomal protein uL30 family.</text>
</comment>
<dbReference type="Gene3D" id="3.30.1390.20">
    <property type="entry name" value="Ribosomal protein L30, ferredoxin-like fold domain"/>
    <property type="match status" value="1"/>
</dbReference>
<protein>
    <recommendedName>
        <fullName evidence="2">Large ribosomal subunit protein uL30-like ferredoxin-like fold domain-containing protein</fullName>
    </recommendedName>
</protein>
<dbReference type="EMBL" id="HBGA01036487">
    <property type="protein sequence ID" value="CAD9002214.1"/>
    <property type="molecule type" value="Transcribed_RNA"/>
</dbReference>
<dbReference type="InterPro" id="IPR036919">
    <property type="entry name" value="Ribo_uL30_ferredoxin-like_sf"/>
</dbReference>
<dbReference type="SUPFAM" id="SSF55129">
    <property type="entry name" value="Ribosomal protein L30p/L7e"/>
    <property type="match status" value="1"/>
</dbReference>
<dbReference type="AlphaFoldDB" id="A0A7S1N7Q7"/>
<evidence type="ECO:0000259" key="2">
    <source>
        <dbReference type="Pfam" id="PF00327"/>
    </source>
</evidence>
<name>A0A7S1N7Q7_9EUGL</name>
<reference evidence="3" key="1">
    <citation type="submission" date="2021-01" db="EMBL/GenBank/DDBJ databases">
        <authorList>
            <person name="Corre E."/>
            <person name="Pelletier E."/>
            <person name="Niang G."/>
            <person name="Scheremetjew M."/>
            <person name="Finn R."/>
            <person name="Kale V."/>
            <person name="Holt S."/>
            <person name="Cochrane G."/>
            <person name="Meng A."/>
            <person name="Brown T."/>
            <person name="Cohen L."/>
        </authorList>
    </citation>
    <scope>NUCLEOTIDE SEQUENCE</scope>
    <source>
        <strain evidence="3">NIES-381</strain>
    </source>
</reference>
<proteinExistence type="inferred from homology"/>
<dbReference type="InterPro" id="IPR016082">
    <property type="entry name" value="Ribosomal_uL30_ferredoxin-like"/>
</dbReference>
<evidence type="ECO:0000313" key="3">
    <source>
        <dbReference type="EMBL" id="CAD9002214.1"/>
    </source>
</evidence>
<feature type="domain" description="Large ribosomal subunit protein uL30-like ferredoxin-like fold" evidence="2">
    <location>
        <begin position="12"/>
        <end position="59"/>
    </location>
</feature>
<evidence type="ECO:0000256" key="1">
    <source>
        <dbReference type="ARBA" id="ARBA00007594"/>
    </source>
</evidence>
<dbReference type="Pfam" id="PF00327">
    <property type="entry name" value="Ribosomal_L30"/>
    <property type="match status" value="1"/>
</dbReference>
<gene>
    <name evidence="3" type="ORF">EGYM00392_LOCUS13297</name>
</gene>
<sequence>MNAVQRSGRVLMITLKKSWIKKGVRVQRALLALGFKRRMQTIAKPDTPFIRGHIWRCRHILEVKAEDATSILKSGESLHFPLALKEIPLTKELLDDNRKKLKVGLQKYRYLKSRKYHLKKQLQEAKAKAHKALQPAGYPLHPPLPTPNVLEVKHGLRSNKTIRRLPISMVVKPVRLKNAPKR</sequence>
<organism evidence="3">
    <name type="scientific">Eutreptiella gymnastica</name>
    <dbReference type="NCBI Taxonomy" id="73025"/>
    <lineage>
        <taxon>Eukaryota</taxon>
        <taxon>Discoba</taxon>
        <taxon>Euglenozoa</taxon>
        <taxon>Euglenida</taxon>
        <taxon>Spirocuta</taxon>
        <taxon>Euglenophyceae</taxon>
        <taxon>Eutreptiales</taxon>
        <taxon>Eutreptiaceae</taxon>
        <taxon>Eutreptiella</taxon>
    </lineage>
</organism>
<accession>A0A7S1N7Q7</accession>